<dbReference type="EMBL" id="JABAIK010000002">
    <property type="protein sequence ID" value="NLS11818.1"/>
    <property type="molecule type" value="Genomic_DNA"/>
</dbReference>
<feature type="DNA-binding region" description="H-T-H motif" evidence="4">
    <location>
        <begin position="28"/>
        <end position="47"/>
    </location>
</feature>
<dbReference type="PANTHER" id="PTHR30055:SF224">
    <property type="entry name" value="TRANSCRIPTIONAL REGULATOR TETR FAMILY"/>
    <property type="match status" value="1"/>
</dbReference>
<keyword evidence="2 4" id="KW-0238">DNA-binding</keyword>
<dbReference type="FunFam" id="1.10.10.60:FF:000141">
    <property type="entry name" value="TetR family transcriptional regulator"/>
    <property type="match status" value="1"/>
</dbReference>
<gene>
    <name evidence="6" type="ORF">HGP28_02800</name>
</gene>
<sequence>MKVSEKKRLDLLAAAKQEFITHGYHAANMDRVCEIAGTSKRTLYRHFAAKETLFIEAINHIFDGLRQQVVLNYEAAASLESQLCGYFLAKSAALYEDVGLPPVRMIIGEFIRQPSLAQQYVQFVQDRDNDLQAWLENAITDGRLGGADAEQMSAMLLALYHGSFLWPQLIANAPILPVEQQRMRLEQIVLFFVRGFTPVRD</sequence>
<dbReference type="PRINTS" id="PR00455">
    <property type="entry name" value="HTHTETR"/>
</dbReference>
<dbReference type="Proteomes" id="UP000535589">
    <property type="component" value="Unassembled WGS sequence"/>
</dbReference>
<dbReference type="GO" id="GO:0003700">
    <property type="term" value="F:DNA-binding transcription factor activity"/>
    <property type="evidence" value="ECO:0007669"/>
    <property type="project" value="TreeGrafter"/>
</dbReference>
<dbReference type="AlphaFoldDB" id="A0A7X8TPH3"/>
<evidence type="ECO:0000256" key="4">
    <source>
        <dbReference type="PROSITE-ProRule" id="PRU00335"/>
    </source>
</evidence>
<protein>
    <submittedName>
        <fullName evidence="6">TetR/AcrR family transcriptional regulator</fullName>
    </submittedName>
</protein>
<evidence type="ECO:0000259" key="5">
    <source>
        <dbReference type="PROSITE" id="PS50977"/>
    </source>
</evidence>
<dbReference type="Pfam" id="PF00440">
    <property type="entry name" value="TetR_N"/>
    <property type="match status" value="1"/>
</dbReference>
<name>A0A7X8TPH3_9VIBR</name>
<reference evidence="6 7" key="1">
    <citation type="submission" date="2020-04" db="EMBL/GenBank/DDBJ databases">
        <title>Vibrio sp. SM6, a novel species isolated from seawater.</title>
        <authorList>
            <person name="Wang X."/>
        </authorList>
    </citation>
    <scope>NUCLEOTIDE SEQUENCE [LARGE SCALE GENOMIC DNA]</scope>
    <source>
        <strain evidence="6 7">SM6</strain>
    </source>
</reference>
<accession>A0A7X8TPH3</accession>
<evidence type="ECO:0000256" key="2">
    <source>
        <dbReference type="ARBA" id="ARBA00023125"/>
    </source>
</evidence>
<dbReference type="InterPro" id="IPR001647">
    <property type="entry name" value="HTH_TetR"/>
</dbReference>
<dbReference type="SUPFAM" id="SSF46689">
    <property type="entry name" value="Homeodomain-like"/>
    <property type="match status" value="1"/>
</dbReference>
<dbReference type="GO" id="GO:0000976">
    <property type="term" value="F:transcription cis-regulatory region binding"/>
    <property type="evidence" value="ECO:0007669"/>
    <property type="project" value="TreeGrafter"/>
</dbReference>
<comment type="caution">
    <text evidence="6">The sequence shown here is derived from an EMBL/GenBank/DDBJ whole genome shotgun (WGS) entry which is preliminary data.</text>
</comment>
<feature type="domain" description="HTH tetR-type" evidence="5">
    <location>
        <begin position="5"/>
        <end position="65"/>
    </location>
</feature>
<dbReference type="Gene3D" id="1.10.357.10">
    <property type="entry name" value="Tetracycline Repressor, domain 2"/>
    <property type="match status" value="1"/>
</dbReference>
<dbReference type="InterPro" id="IPR036271">
    <property type="entry name" value="Tet_transcr_reg_TetR-rel_C_sf"/>
</dbReference>
<dbReference type="PROSITE" id="PS50977">
    <property type="entry name" value="HTH_TETR_2"/>
    <property type="match status" value="1"/>
</dbReference>
<dbReference type="InterPro" id="IPR039536">
    <property type="entry name" value="TetR_C_Proteobacteria"/>
</dbReference>
<evidence type="ECO:0000256" key="3">
    <source>
        <dbReference type="ARBA" id="ARBA00023163"/>
    </source>
</evidence>
<dbReference type="Gene3D" id="1.10.10.60">
    <property type="entry name" value="Homeodomain-like"/>
    <property type="match status" value="1"/>
</dbReference>
<dbReference type="Pfam" id="PF14246">
    <property type="entry name" value="TetR_C_7"/>
    <property type="match status" value="1"/>
</dbReference>
<keyword evidence="7" id="KW-1185">Reference proteome</keyword>
<keyword evidence="3" id="KW-0804">Transcription</keyword>
<proteinExistence type="predicted"/>
<dbReference type="InterPro" id="IPR050109">
    <property type="entry name" value="HTH-type_TetR-like_transc_reg"/>
</dbReference>
<dbReference type="PANTHER" id="PTHR30055">
    <property type="entry name" value="HTH-TYPE TRANSCRIPTIONAL REGULATOR RUTR"/>
    <property type="match status" value="1"/>
</dbReference>
<organism evidence="6 7">
    <name type="scientific">Vibrio agarilyticus</name>
    <dbReference type="NCBI Taxonomy" id="2726741"/>
    <lineage>
        <taxon>Bacteria</taxon>
        <taxon>Pseudomonadati</taxon>
        <taxon>Pseudomonadota</taxon>
        <taxon>Gammaproteobacteria</taxon>
        <taxon>Vibrionales</taxon>
        <taxon>Vibrionaceae</taxon>
        <taxon>Vibrio</taxon>
    </lineage>
</organism>
<evidence type="ECO:0000313" key="6">
    <source>
        <dbReference type="EMBL" id="NLS11818.1"/>
    </source>
</evidence>
<dbReference type="InterPro" id="IPR009057">
    <property type="entry name" value="Homeodomain-like_sf"/>
</dbReference>
<keyword evidence="1" id="KW-0805">Transcription regulation</keyword>
<dbReference type="SUPFAM" id="SSF48498">
    <property type="entry name" value="Tetracyclin repressor-like, C-terminal domain"/>
    <property type="match status" value="1"/>
</dbReference>
<evidence type="ECO:0000256" key="1">
    <source>
        <dbReference type="ARBA" id="ARBA00023015"/>
    </source>
</evidence>
<evidence type="ECO:0000313" key="7">
    <source>
        <dbReference type="Proteomes" id="UP000535589"/>
    </source>
</evidence>